<evidence type="ECO:0000256" key="1">
    <source>
        <dbReference type="ARBA" id="ARBA00004141"/>
    </source>
</evidence>
<dbReference type="Gene3D" id="1.10.3430.10">
    <property type="entry name" value="Ammonium transporter AmtB like domains"/>
    <property type="match status" value="1"/>
</dbReference>
<comment type="similarity">
    <text evidence="2">Belongs to the ammonia transporter channel (TC 1.A.11.2) family.</text>
</comment>
<dbReference type="AlphaFoldDB" id="A0A1W1H5Q9"/>
<reference evidence="10 11" key="1">
    <citation type="submission" date="2017-03" db="EMBL/GenBank/DDBJ databases">
        <authorList>
            <person name="Afonso C.L."/>
            <person name="Miller P.J."/>
            <person name="Scott M.A."/>
            <person name="Spackman E."/>
            <person name="Goraichik I."/>
            <person name="Dimitrov K.M."/>
            <person name="Suarez D.L."/>
            <person name="Swayne D.E."/>
        </authorList>
    </citation>
    <scope>NUCLEOTIDE SEQUENCE [LARGE SCALE GENOMIC DNA]</scope>
    <source>
        <strain evidence="10">PRJEB14757</strain>
    </source>
</reference>
<evidence type="ECO:0000256" key="8">
    <source>
        <dbReference type="SAM" id="Phobius"/>
    </source>
</evidence>
<dbReference type="PANTHER" id="PTHR11730">
    <property type="entry name" value="AMMONIUM TRANSPORTER"/>
    <property type="match status" value="1"/>
</dbReference>
<dbReference type="GO" id="GO:0016020">
    <property type="term" value="C:membrane"/>
    <property type="evidence" value="ECO:0007669"/>
    <property type="project" value="UniProtKB-SubCell"/>
</dbReference>
<proteinExistence type="inferred from homology"/>
<evidence type="ECO:0000313" key="10">
    <source>
        <dbReference type="EMBL" id="SLM27820.1"/>
    </source>
</evidence>
<dbReference type="STRING" id="1246637.MTBBW1_1140010"/>
<keyword evidence="11" id="KW-1185">Reference proteome</keyword>
<evidence type="ECO:0000313" key="11">
    <source>
        <dbReference type="Proteomes" id="UP000191931"/>
    </source>
</evidence>
<keyword evidence="5 8" id="KW-1133">Transmembrane helix</keyword>
<evidence type="ECO:0000256" key="5">
    <source>
        <dbReference type="ARBA" id="ARBA00022989"/>
    </source>
</evidence>
<feature type="domain" description="Ammonium transporter AmtB-like" evidence="9">
    <location>
        <begin position="10"/>
        <end position="51"/>
    </location>
</feature>
<name>A0A1W1H5Q9_9BACT</name>
<gene>
    <name evidence="10" type="ORF">MTBBW1_1140010</name>
</gene>
<evidence type="ECO:0000259" key="9">
    <source>
        <dbReference type="Pfam" id="PF00909"/>
    </source>
</evidence>
<keyword evidence="3" id="KW-0813">Transport</keyword>
<comment type="subcellular location">
    <subcellularLocation>
        <location evidence="1">Membrane</location>
        <topology evidence="1">Multi-pass membrane protein</topology>
    </subcellularLocation>
</comment>
<accession>A0A1W1H5Q9</accession>
<dbReference type="SUPFAM" id="SSF111352">
    <property type="entry name" value="Ammonium transporter"/>
    <property type="match status" value="1"/>
</dbReference>
<evidence type="ECO:0000256" key="7">
    <source>
        <dbReference type="ARBA" id="ARBA00023177"/>
    </source>
</evidence>
<dbReference type="PANTHER" id="PTHR11730:SF6">
    <property type="entry name" value="AMMONIUM TRANSPORTER"/>
    <property type="match status" value="1"/>
</dbReference>
<dbReference type="InterPro" id="IPR029020">
    <property type="entry name" value="Ammonium/urea_transptr"/>
</dbReference>
<evidence type="ECO:0000256" key="3">
    <source>
        <dbReference type="ARBA" id="ARBA00022448"/>
    </source>
</evidence>
<evidence type="ECO:0000256" key="6">
    <source>
        <dbReference type="ARBA" id="ARBA00023136"/>
    </source>
</evidence>
<dbReference type="GO" id="GO:0008519">
    <property type="term" value="F:ammonium channel activity"/>
    <property type="evidence" value="ECO:0007669"/>
    <property type="project" value="InterPro"/>
</dbReference>
<dbReference type="GO" id="GO:0097272">
    <property type="term" value="P:ammonium homeostasis"/>
    <property type="evidence" value="ECO:0007669"/>
    <property type="project" value="TreeGrafter"/>
</dbReference>
<dbReference type="InterPro" id="IPR024041">
    <property type="entry name" value="NH4_transpt_AmtB-like_dom"/>
</dbReference>
<evidence type="ECO:0000256" key="4">
    <source>
        <dbReference type="ARBA" id="ARBA00022692"/>
    </source>
</evidence>
<keyword evidence="4 8" id="KW-0812">Transmembrane</keyword>
<organism evidence="10 11">
    <name type="scientific">Desulfamplus magnetovallimortis</name>
    <dbReference type="NCBI Taxonomy" id="1246637"/>
    <lineage>
        <taxon>Bacteria</taxon>
        <taxon>Pseudomonadati</taxon>
        <taxon>Thermodesulfobacteriota</taxon>
        <taxon>Desulfobacteria</taxon>
        <taxon>Desulfobacterales</taxon>
        <taxon>Desulfobacteraceae</taxon>
        <taxon>Desulfamplus</taxon>
    </lineage>
</organism>
<dbReference type="Pfam" id="PF00909">
    <property type="entry name" value="Ammonium_transp"/>
    <property type="match status" value="1"/>
</dbReference>
<dbReference type="Proteomes" id="UP000191931">
    <property type="component" value="Unassembled WGS sequence"/>
</dbReference>
<dbReference type="EMBL" id="FWEV01000018">
    <property type="protein sequence ID" value="SLM27820.1"/>
    <property type="molecule type" value="Genomic_DNA"/>
</dbReference>
<protein>
    <recommendedName>
        <fullName evidence="9">Ammonium transporter AmtB-like domain-containing protein</fullName>
    </recommendedName>
</protein>
<evidence type="ECO:0000256" key="2">
    <source>
        <dbReference type="ARBA" id="ARBA00005887"/>
    </source>
</evidence>
<keyword evidence="7" id="KW-0924">Ammonia transport</keyword>
<feature type="transmembrane region" description="Helical" evidence="8">
    <location>
        <begin position="6"/>
        <end position="28"/>
    </location>
</feature>
<keyword evidence="6 8" id="KW-0472">Membrane</keyword>
<sequence length="52" mass="5758">MGSSVLDNFWVIVSSVLVFLMQPGFMCLESGMTRSKNSINVAIKNLADFVFL</sequence>